<dbReference type="OrthoDB" id="9801841at2"/>
<dbReference type="SMART" id="SM00332">
    <property type="entry name" value="PP2Cc"/>
    <property type="match status" value="1"/>
</dbReference>
<dbReference type="Proteomes" id="UP000049828">
    <property type="component" value="Unassembled WGS sequence"/>
</dbReference>
<dbReference type="InterPro" id="IPR036457">
    <property type="entry name" value="PPM-type-like_dom_sf"/>
</dbReference>
<name>A0A0M6WTY0_9FIRM</name>
<dbReference type="EMBL" id="CVRS01000088">
    <property type="protein sequence ID" value="CRL41075.1"/>
    <property type="molecule type" value="Genomic_DNA"/>
</dbReference>
<keyword evidence="3" id="KW-1185">Reference proteome</keyword>
<protein>
    <submittedName>
        <fullName evidence="2">Serine/threonine protein phosphatase</fullName>
    </submittedName>
</protein>
<feature type="domain" description="PPM-type phosphatase" evidence="1">
    <location>
        <begin position="35"/>
        <end position="272"/>
    </location>
</feature>
<dbReference type="RefSeq" id="WP_055040056.1">
    <property type="nucleotide sequence ID" value="NZ_CVRS01000088.1"/>
</dbReference>
<proteinExistence type="predicted"/>
<reference evidence="3" key="1">
    <citation type="submission" date="2015-05" db="EMBL/GenBank/DDBJ databases">
        <authorList>
            <consortium name="Pathogen Informatics"/>
        </authorList>
    </citation>
    <scope>NUCLEOTIDE SEQUENCE [LARGE SCALE GENOMIC DNA]</scope>
    <source>
        <strain evidence="3">L1-83</strain>
    </source>
</reference>
<organism evidence="2 3">
    <name type="scientific">Roseburia inulinivorans</name>
    <dbReference type="NCBI Taxonomy" id="360807"/>
    <lineage>
        <taxon>Bacteria</taxon>
        <taxon>Bacillati</taxon>
        <taxon>Bacillota</taxon>
        <taxon>Clostridia</taxon>
        <taxon>Lachnospirales</taxon>
        <taxon>Lachnospiraceae</taxon>
        <taxon>Roseburia</taxon>
    </lineage>
</organism>
<evidence type="ECO:0000259" key="1">
    <source>
        <dbReference type="PROSITE" id="PS51746"/>
    </source>
</evidence>
<evidence type="ECO:0000313" key="2">
    <source>
        <dbReference type="EMBL" id="CRL41075.1"/>
    </source>
</evidence>
<dbReference type="SMART" id="SM00331">
    <property type="entry name" value="PP2C_SIG"/>
    <property type="match status" value="1"/>
</dbReference>
<dbReference type="AlphaFoldDB" id="A0A0M6WTY0"/>
<sequence length="276" mass="31169">MSAPYLTICILCVLLGIAFLYRFCLVFQSSREGYETGASKTIGSREIQMDYYTIEENENGLLAVLADGMGKEAGGRIAAKTVIRVFKEIFGTYNMADHPSYFFRKAFQTANREILKQMDEGRGMAAVSAVMIQGGFLFYGIVGNVKIAVFRNEELIPLGTGHTVDVLAQDKYVEGVLTREDALSMLQEKRIYNYLGRDGFKEIQFYDKPIRLQEEDVVAIFSNGMQESVTWKEMEDCLSQKKRCRRMAFDLVELVNQKKGDKDNASVVLIKVGEMV</sequence>
<dbReference type="SUPFAM" id="SSF81606">
    <property type="entry name" value="PP2C-like"/>
    <property type="match status" value="1"/>
</dbReference>
<dbReference type="Pfam" id="PF13672">
    <property type="entry name" value="PP2C_2"/>
    <property type="match status" value="1"/>
</dbReference>
<gene>
    <name evidence="2" type="ORF">RIL183_28281</name>
</gene>
<dbReference type="InterPro" id="IPR001932">
    <property type="entry name" value="PPM-type_phosphatase-like_dom"/>
</dbReference>
<dbReference type="Gene3D" id="3.60.40.10">
    <property type="entry name" value="PPM-type phosphatase domain"/>
    <property type="match status" value="1"/>
</dbReference>
<dbReference type="PROSITE" id="PS51746">
    <property type="entry name" value="PPM_2"/>
    <property type="match status" value="1"/>
</dbReference>
<evidence type="ECO:0000313" key="3">
    <source>
        <dbReference type="Proteomes" id="UP000049828"/>
    </source>
</evidence>
<accession>A0A0M6WTY0</accession>